<evidence type="ECO:0000256" key="9">
    <source>
        <dbReference type="ARBA" id="ARBA00023242"/>
    </source>
</evidence>
<proteinExistence type="inferred from homology"/>
<evidence type="ECO:0000256" key="4">
    <source>
        <dbReference type="ARBA" id="ARBA00022771"/>
    </source>
</evidence>
<keyword evidence="2 12" id="KW-0479">Metal-binding</keyword>
<feature type="domain" description="C2H2-type" evidence="15">
    <location>
        <begin position="473"/>
        <end position="500"/>
    </location>
</feature>
<comment type="subcellular location">
    <subcellularLocation>
        <location evidence="1">Nucleus</location>
    </subcellularLocation>
</comment>
<evidence type="ECO:0000259" key="16">
    <source>
        <dbReference type="PROSITE" id="PS51915"/>
    </source>
</evidence>
<feature type="binding site" evidence="12">
    <location>
        <position position="60"/>
    </location>
    <ligand>
        <name>Zn(2+)</name>
        <dbReference type="ChEBI" id="CHEBI:29105"/>
    </ligand>
</feature>
<evidence type="ECO:0000259" key="15">
    <source>
        <dbReference type="PROSITE" id="PS50157"/>
    </source>
</evidence>
<dbReference type="PROSITE" id="PS50157">
    <property type="entry name" value="ZINC_FINGER_C2H2_2"/>
    <property type="match status" value="8"/>
</dbReference>
<evidence type="ECO:0000256" key="8">
    <source>
        <dbReference type="ARBA" id="ARBA00023163"/>
    </source>
</evidence>
<dbReference type="SMART" id="SM00355">
    <property type="entry name" value="ZnF_C2H2"/>
    <property type="match status" value="9"/>
</dbReference>
<dbReference type="InterPro" id="IPR012934">
    <property type="entry name" value="Znf_AD"/>
</dbReference>
<dbReference type="SUPFAM" id="SSF57667">
    <property type="entry name" value="beta-beta-alpha zinc fingers"/>
    <property type="match status" value="4"/>
</dbReference>
<keyword evidence="4 11" id="KW-0863">Zinc-finger</keyword>
<feature type="compositionally biased region" description="Basic and acidic residues" evidence="14">
    <location>
        <begin position="349"/>
        <end position="369"/>
    </location>
</feature>
<feature type="coiled-coil region" evidence="13">
    <location>
        <begin position="154"/>
        <end position="185"/>
    </location>
</feature>
<dbReference type="Gene3D" id="3.30.160.60">
    <property type="entry name" value="Classic Zinc Finger"/>
    <property type="match status" value="7"/>
</dbReference>
<dbReference type="EMBL" id="CAJOBZ010000078">
    <property type="protein sequence ID" value="CAF4955565.1"/>
    <property type="molecule type" value="Genomic_DNA"/>
</dbReference>
<dbReference type="Proteomes" id="UP000663880">
    <property type="component" value="Unassembled WGS sequence"/>
</dbReference>
<dbReference type="InterPro" id="IPR050527">
    <property type="entry name" value="Snail/Krueppel_Znf"/>
</dbReference>
<evidence type="ECO:0000256" key="14">
    <source>
        <dbReference type="SAM" id="MobiDB-lite"/>
    </source>
</evidence>
<dbReference type="FunFam" id="3.30.160.60:FF:000264">
    <property type="entry name" value="Zinc finger protein 236"/>
    <property type="match status" value="1"/>
</dbReference>
<feature type="region of interest" description="Disordered" evidence="14">
    <location>
        <begin position="598"/>
        <end position="638"/>
    </location>
</feature>
<accession>A0A821Y376</accession>
<keyword evidence="5 12" id="KW-0862">Zinc</keyword>
<dbReference type="Gene3D" id="3.40.1800.20">
    <property type="match status" value="1"/>
</dbReference>
<dbReference type="PANTHER" id="PTHR24388:SF53">
    <property type="entry name" value="CHORION TRANSCRIPTION FACTOR CF2-RELATED"/>
    <property type="match status" value="1"/>
</dbReference>
<keyword evidence="18" id="KW-1185">Reference proteome</keyword>
<dbReference type="Pfam" id="PF00096">
    <property type="entry name" value="zf-C2H2"/>
    <property type="match status" value="6"/>
</dbReference>
<dbReference type="InterPro" id="IPR013087">
    <property type="entry name" value="Znf_C2H2_type"/>
</dbReference>
<feature type="binding site" evidence="12">
    <location>
        <position position="57"/>
    </location>
    <ligand>
        <name>Zn(2+)</name>
        <dbReference type="ChEBI" id="CHEBI:29105"/>
    </ligand>
</feature>
<keyword evidence="3" id="KW-0677">Repeat</keyword>
<gene>
    <name evidence="17" type="ORF">PMACD_LOCUS16164</name>
</gene>
<feature type="domain" description="C2H2-type" evidence="15">
    <location>
        <begin position="501"/>
        <end position="528"/>
    </location>
</feature>
<dbReference type="InterPro" id="IPR036236">
    <property type="entry name" value="Znf_C2H2_sf"/>
</dbReference>
<dbReference type="GO" id="GO:0000981">
    <property type="term" value="F:DNA-binding transcription factor activity, RNA polymerase II-specific"/>
    <property type="evidence" value="ECO:0007669"/>
    <property type="project" value="TreeGrafter"/>
</dbReference>
<evidence type="ECO:0000256" key="12">
    <source>
        <dbReference type="PROSITE-ProRule" id="PRU01263"/>
    </source>
</evidence>
<evidence type="ECO:0000256" key="2">
    <source>
        <dbReference type="ARBA" id="ARBA00022723"/>
    </source>
</evidence>
<keyword evidence="9" id="KW-0539">Nucleus</keyword>
<keyword evidence="7" id="KW-0238">DNA-binding</keyword>
<reference evidence="17" key="1">
    <citation type="submission" date="2021-02" db="EMBL/GenBank/DDBJ databases">
        <authorList>
            <person name="Steward A R."/>
        </authorList>
    </citation>
    <scope>NUCLEOTIDE SEQUENCE</scope>
</reference>
<evidence type="ECO:0000256" key="1">
    <source>
        <dbReference type="ARBA" id="ARBA00004123"/>
    </source>
</evidence>
<feature type="binding site" evidence="12">
    <location>
        <position position="11"/>
    </location>
    <ligand>
        <name>Zn(2+)</name>
        <dbReference type="ChEBI" id="CHEBI:29105"/>
    </ligand>
</feature>
<dbReference type="FunFam" id="3.30.160.60:FF:000446">
    <property type="entry name" value="Zinc finger protein"/>
    <property type="match status" value="1"/>
</dbReference>
<feature type="compositionally biased region" description="Basic and acidic residues" evidence="14">
    <location>
        <begin position="312"/>
        <end position="333"/>
    </location>
</feature>
<evidence type="ECO:0000256" key="13">
    <source>
        <dbReference type="SAM" id="Coils"/>
    </source>
</evidence>
<organism evidence="17 18">
    <name type="scientific">Pieris macdunnoughi</name>
    <dbReference type="NCBI Taxonomy" id="345717"/>
    <lineage>
        <taxon>Eukaryota</taxon>
        <taxon>Metazoa</taxon>
        <taxon>Ecdysozoa</taxon>
        <taxon>Arthropoda</taxon>
        <taxon>Hexapoda</taxon>
        <taxon>Insecta</taxon>
        <taxon>Pterygota</taxon>
        <taxon>Neoptera</taxon>
        <taxon>Endopterygota</taxon>
        <taxon>Lepidoptera</taxon>
        <taxon>Glossata</taxon>
        <taxon>Ditrysia</taxon>
        <taxon>Papilionoidea</taxon>
        <taxon>Pieridae</taxon>
        <taxon>Pierinae</taxon>
        <taxon>Pieris</taxon>
    </lineage>
</organism>
<dbReference type="GO" id="GO:0008270">
    <property type="term" value="F:zinc ion binding"/>
    <property type="evidence" value="ECO:0007669"/>
    <property type="project" value="UniProtKB-UniRule"/>
</dbReference>
<dbReference type="FunFam" id="3.30.160.60:FF:000065">
    <property type="entry name" value="B-cell CLL/lymphoma 6, member B"/>
    <property type="match status" value="1"/>
</dbReference>
<feature type="region of interest" description="Disordered" evidence="14">
    <location>
        <begin position="312"/>
        <end position="381"/>
    </location>
</feature>
<evidence type="ECO:0000256" key="3">
    <source>
        <dbReference type="ARBA" id="ARBA00022737"/>
    </source>
</evidence>
<comment type="similarity">
    <text evidence="10">Belongs to the snail C2H2-type zinc-finger protein family.</text>
</comment>
<dbReference type="PROSITE" id="PS00028">
    <property type="entry name" value="ZINC_FINGER_C2H2_1"/>
    <property type="match status" value="8"/>
</dbReference>
<feature type="domain" description="C2H2-type" evidence="15">
    <location>
        <begin position="585"/>
        <end position="612"/>
    </location>
</feature>
<feature type="domain" description="C2H2-type" evidence="15">
    <location>
        <begin position="529"/>
        <end position="556"/>
    </location>
</feature>
<feature type="domain" description="ZAD" evidence="16">
    <location>
        <begin position="9"/>
        <end position="84"/>
    </location>
</feature>
<dbReference type="AlphaFoldDB" id="A0A821Y376"/>
<dbReference type="GO" id="GO:0005634">
    <property type="term" value="C:nucleus"/>
    <property type="evidence" value="ECO:0007669"/>
    <property type="project" value="UniProtKB-SubCell"/>
</dbReference>
<dbReference type="GO" id="GO:0000978">
    <property type="term" value="F:RNA polymerase II cis-regulatory region sequence-specific DNA binding"/>
    <property type="evidence" value="ECO:0007669"/>
    <property type="project" value="TreeGrafter"/>
</dbReference>
<evidence type="ECO:0000313" key="17">
    <source>
        <dbReference type="EMBL" id="CAF4955565.1"/>
    </source>
</evidence>
<dbReference type="PROSITE" id="PS51915">
    <property type="entry name" value="ZAD"/>
    <property type="match status" value="1"/>
</dbReference>
<feature type="domain" description="C2H2-type" evidence="15">
    <location>
        <begin position="445"/>
        <end position="473"/>
    </location>
</feature>
<feature type="binding site" evidence="12">
    <location>
        <position position="14"/>
    </location>
    <ligand>
        <name>Zn(2+)</name>
        <dbReference type="ChEBI" id="CHEBI:29105"/>
    </ligand>
</feature>
<dbReference type="SMART" id="SM00868">
    <property type="entry name" value="zf-AD"/>
    <property type="match status" value="1"/>
</dbReference>
<dbReference type="FunFam" id="3.30.160.60:FF:000145">
    <property type="entry name" value="Zinc finger protein 574"/>
    <property type="match status" value="1"/>
</dbReference>
<evidence type="ECO:0000256" key="7">
    <source>
        <dbReference type="ARBA" id="ARBA00023125"/>
    </source>
</evidence>
<protein>
    <submittedName>
        <fullName evidence="17">Uncharacterized protein</fullName>
    </submittedName>
</protein>
<name>A0A821Y376_9NEOP</name>
<keyword evidence="6" id="KW-0805">Transcription regulation</keyword>
<dbReference type="OrthoDB" id="427030at2759"/>
<evidence type="ECO:0000313" key="18">
    <source>
        <dbReference type="Proteomes" id="UP000663880"/>
    </source>
</evidence>
<feature type="domain" description="C2H2-type" evidence="15">
    <location>
        <begin position="383"/>
        <end position="411"/>
    </location>
</feature>
<comment type="caution">
    <text evidence="17">The sequence shown here is derived from an EMBL/GenBank/DDBJ whole genome shotgun (WGS) entry which is preliminary data.</text>
</comment>
<evidence type="ECO:0000256" key="10">
    <source>
        <dbReference type="ARBA" id="ARBA00037948"/>
    </source>
</evidence>
<dbReference type="PANTHER" id="PTHR24388">
    <property type="entry name" value="ZINC FINGER PROTEIN"/>
    <property type="match status" value="1"/>
</dbReference>
<feature type="domain" description="C2H2-type" evidence="15">
    <location>
        <begin position="557"/>
        <end position="584"/>
    </location>
</feature>
<keyword evidence="13" id="KW-0175">Coiled coil</keyword>
<dbReference type="Pfam" id="PF07776">
    <property type="entry name" value="zf-AD"/>
    <property type="match status" value="1"/>
</dbReference>
<dbReference type="FunFam" id="3.30.160.60:FF:002716">
    <property type="entry name" value="Zinc finger protein 212"/>
    <property type="match status" value="1"/>
</dbReference>
<sequence>MEVYLYNSTVCRLCGEENDNGTLLYTNEEYNQELSETINTYLPLKVSDDGQLPRTICPGCTIQVEATVEFFNLIIKGQKILRDLHEREVEYKKSITKEIPDTEVIAEKIVYEINTSDGIYHVEHPISLQMAGLDKPKRKRGRPSKKLKTPEELAQEAAAAVAAKEEEARQQAQRAQEECHGKRRRKMPTRLKGAVQGRELEKIFIEEGVIDKAECDPDAAAAEVDGASTEPEVKTIGHVASSGEPVVVNVRKGRGRPKGGERVGFFARAVPVPTFTLCPCAAVRGAGQPSQCALCGLRFASVGRYMSHVASHNRDPLFDPESRNRPTPEEKESQPSMPTPIDMKEDPEEQRNKRADAEEPRPPTDPAREDSEEEPSGADKKQFECNQCDKKFGSKQSKSMHIKAVHRGERPYRCPECGLSFAYPRSLALHALAHRRRRAAADTGYACDVCHKVLSHPSSVTYHKQAAHGATQYVCGQCGKRFHHRQLLQRHQLVHSKRRPFDCEICAATFKTKANLRNHLQLHSGVKKFSCEVCPQRFSHQTSLTLHMRWHTGSKPYSCETCGKRFSQKGNLSEHERIHTGEKPFACPLCPRRFTTSSQRRLHARRHGNENLRRPAAPRLVPERPTAAPAPEPPSDDAFPVGEKVMLVSKQEVGGDVIYVTYEASDASSFRVVHPREVRPSSGDPRRSPESAALTARVHEMCSQAVEAEETEEAEVENSEVPSACELYAESPVDRLDSLAIPQIARDDAAGRSPLRLRMRDGSVLAVTSLDGETLQILTQDGQAIPVEVNEYDEAEGVAASEAAPDELEADGAEPARYFTIV</sequence>
<evidence type="ECO:0000256" key="5">
    <source>
        <dbReference type="ARBA" id="ARBA00022833"/>
    </source>
</evidence>
<feature type="domain" description="C2H2-type" evidence="15">
    <location>
        <begin position="412"/>
        <end position="439"/>
    </location>
</feature>
<evidence type="ECO:0000256" key="6">
    <source>
        <dbReference type="ARBA" id="ARBA00023015"/>
    </source>
</evidence>
<keyword evidence="8" id="KW-0804">Transcription</keyword>
<evidence type="ECO:0000256" key="11">
    <source>
        <dbReference type="PROSITE-ProRule" id="PRU00042"/>
    </source>
</evidence>
<dbReference type="SUPFAM" id="SSF57716">
    <property type="entry name" value="Glucocorticoid receptor-like (DNA-binding domain)"/>
    <property type="match status" value="1"/>
</dbReference>